<protein>
    <submittedName>
        <fullName evidence="1">Uncharacterized protein</fullName>
    </submittedName>
</protein>
<sequence>MAPFVGGVAVGALLLSVVWGLSQPKGPGPGVLFQSAIGSTADAEKSPTTFTLVGTFSLYGSSSSIGGTCHGSGGYSDIADGASVTVYDAAGKVDAVGAITKPQGLDGLGCTFSIVVSAVPNDEKFYQIEISHRGKVTVTADDAKAGRVSLTLGN</sequence>
<dbReference type="EMBL" id="JACHIR010000001">
    <property type="protein sequence ID" value="MBB5892443.1"/>
    <property type="molecule type" value="Genomic_DNA"/>
</dbReference>
<dbReference type="Proteomes" id="UP000585638">
    <property type="component" value="Unassembled WGS sequence"/>
</dbReference>
<gene>
    <name evidence="1" type="ORF">BJ998_003639</name>
</gene>
<name>A0A7W9KHP5_9PSEU</name>
<evidence type="ECO:0000313" key="1">
    <source>
        <dbReference type="EMBL" id="MBB5892443.1"/>
    </source>
</evidence>
<dbReference type="AlphaFoldDB" id="A0A7W9KHP5"/>
<evidence type="ECO:0000313" key="2">
    <source>
        <dbReference type="Proteomes" id="UP000585638"/>
    </source>
</evidence>
<reference evidence="1 2" key="1">
    <citation type="submission" date="2020-08" db="EMBL/GenBank/DDBJ databases">
        <title>Sequencing the genomes of 1000 actinobacteria strains.</title>
        <authorList>
            <person name="Klenk H.-P."/>
        </authorList>
    </citation>
    <scope>NUCLEOTIDE SEQUENCE [LARGE SCALE GENOMIC DNA]</scope>
    <source>
        <strain evidence="1 2">DSM 43851</strain>
    </source>
</reference>
<proteinExistence type="predicted"/>
<accession>A0A7W9KHP5</accession>
<organism evidence="1 2">
    <name type="scientific">Kutzneria kofuensis</name>
    <dbReference type="NCBI Taxonomy" id="103725"/>
    <lineage>
        <taxon>Bacteria</taxon>
        <taxon>Bacillati</taxon>
        <taxon>Actinomycetota</taxon>
        <taxon>Actinomycetes</taxon>
        <taxon>Pseudonocardiales</taxon>
        <taxon>Pseudonocardiaceae</taxon>
        <taxon>Kutzneria</taxon>
    </lineage>
</organism>
<keyword evidence="2" id="KW-1185">Reference proteome</keyword>
<comment type="caution">
    <text evidence="1">The sequence shown here is derived from an EMBL/GenBank/DDBJ whole genome shotgun (WGS) entry which is preliminary data.</text>
</comment>
<dbReference type="RefSeq" id="WP_221338049.1">
    <property type="nucleotide sequence ID" value="NZ_BAAAWY010000096.1"/>
</dbReference>